<dbReference type="KEGG" id="tng:GSTEN00032752G001"/>
<reference evidence="13" key="2">
    <citation type="submission" date="2004-02" db="EMBL/GenBank/DDBJ databases">
        <authorList>
            <consortium name="Genoscope"/>
            <consortium name="Whitehead Institute Centre for Genome Research"/>
        </authorList>
    </citation>
    <scope>NUCLEOTIDE SEQUENCE</scope>
</reference>
<proteinExistence type="inferred from homology"/>
<evidence type="ECO:0000256" key="4">
    <source>
        <dbReference type="ARBA" id="ARBA00022692"/>
    </source>
</evidence>
<dbReference type="GO" id="GO:0016051">
    <property type="term" value="P:carbohydrate biosynthetic process"/>
    <property type="evidence" value="ECO:0007669"/>
    <property type="project" value="InterPro"/>
</dbReference>
<name>Q4RKX0_TETNG</name>
<dbReference type="GO" id="GO:0008146">
    <property type="term" value="F:sulfotransferase activity"/>
    <property type="evidence" value="ECO:0007669"/>
    <property type="project" value="InterPro"/>
</dbReference>
<dbReference type="AlphaFoldDB" id="Q4RKX0"/>
<evidence type="ECO:0000256" key="6">
    <source>
        <dbReference type="ARBA" id="ARBA00022989"/>
    </source>
</evidence>
<dbReference type="InterPro" id="IPR005331">
    <property type="entry name" value="Sulfotransferase"/>
</dbReference>
<dbReference type="Pfam" id="PF03567">
    <property type="entry name" value="Sulfotransfer_2"/>
    <property type="match status" value="1"/>
</dbReference>
<keyword evidence="6 11" id="KW-1133">Transmembrane helix</keyword>
<feature type="transmembrane region" description="Helical" evidence="11">
    <location>
        <begin position="39"/>
        <end position="60"/>
    </location>
</feature>
<dbReference type="GO" id="GO:0000139">
    <property type="term" value="C:Golgi membrane"/>
    <property type="evidence" value="ECO:0007669"/>
    <property type="project" value="UniProtKB-SubCell"/>
</dbReference>
<keyword evidence="3 11" id="KW-0808">Transferase</keyword>
<evidence type="ECO:0000256" key="2">
    <source>
        <dbReference type="ARBA" id="ARBA00006339"/>
    </source>
</evidence>
<evidence type="ECO:0000256" key="8">
    <source>
        <dbReference type="ARBA" id="ARBA00023136"/>
    </source>
</evidence>
<evidence type="ECO:0000256" key="10">
    <source>
        <dbReference type="ARBA" id="ARBA00023277"/>
    </source>
</evidence>
<dbReference type="GO" id="GO:0050655">
    <property type="term" value="P:dermatan sulfate proteoglycan metabolic process"/>
    <property type="evidence" value="ECO:0007669"/>
    <property type="project" value="TreeGrafter"/>
</dbReference>
<dbReference type="PANTHER" id="PTHR12137">
    <property type="entry name" value="CARBOHYDRATE SULFOTRANSFERASE"/>
    <property type="match status" value="1"/>
</dbReference>
<keyword evidence="7 11" id="KW-0333">Golgi apparatus</keyword>
<evidence type="ECO:0000313" key="13">
    <source>
        <dbReference type="EMBL" id="CAG10962.1"/>
    </source>
</evidence>
<evidence type="ECO:0000256" key="3">
    <source>
        <dbReference type="ARBA" id="ARBA00022679"/>
    </source>
</evidence>
<comment type="similarity">
    <text evidence="2 11">Belongs to the sulfotransferase 2 family.</text>
</comment>
<dbReference type="EMBL" id="CAAE01015025">
    <property type="protein sequence ID" value="CAG10962.1"/>
    <property type="molecule type" value="Genomic_DNA"/>
</dbReference>
<gene>
    <name evidence="13" type="ORF">GSTENG00032752001</name>
</gene>
<keyword evidence="10 11" id="KW-0119">Carbohydrate metabolism</keyword>
<comment type="subcellular location">
    <subcellularLocation>
        <location evidence="1 11">Golgi apparatus membrane</location>
        <topology evidence="1 11">Single-pass type II membrane protein</topology>
    </subcellularLocation>
</comment>
<evidence type="ECO:0000256" key="5">
    <source>
        <dbReference type="ARBA" id="ARBA00022968"/>
    </source>
</evidence>
<dbReference type="EC" id="2.8.2.-" evidence="11"/>
<reference evidence="13" key="1">
    <citation type="journal article" date="2004" name="Nature">
        <title>Genome duplication in the teleost fish Tetraodon nigroviridis reveals the early vertebrate proto-karyotype.</title>
        <authorList>
            <person name="Jaillon O."/>
            <person name="Aury J.-M."/>
            <person name="Brunet F."/>
            <person name="Petit J.-L."/>
            <person name="Stange-Thomann N."/>
            <person name="Mauceli E."/>
            <person name="Bouneau L."/>
            <person name="Fischer C."/>
            <person name="Ozouf-Costaz C."/>
            <person name="Bernot A."/>
            <person name="Nicaud S."/>
            <person name="Jaffe D."/>
            <person name="Fisher S."/>
            <person name="Lutfalla G."/>
            <person name="Dossat C."/>
            <person name="Segurens B."/>
            <person name="Dasilva C."/>
            <person name="Salanoubat M."/>
            <person name="Levy M."/>
            <person name="Boudet N."/>
            <person name="Castellano S."/>
            <person name="Anthouard V."/>
            <person name="Jubin C."/>
            <person name="Castelli V."/>
            <person name="Katinka M."/>
            <person name="Vacherie B."/>
            <person name="Biemont C."/>
            <person name="Skalli Z."/>
            <person name="Cattolico L."/>
            <person name="Poulain J."/>
            <person name="De Berardinis V."/>
            <person name="Cruaud C."/>
            <person name="Duprat S."/>
            <person name="Brottier P."/>
            <person name="Coutanceau J.-P."/>
            <person name="Gouzy J."/>
            <person name="Parra G."/>
            <person name="Lardier G."/>
            <person name="Chapple C."/>
            <person name="McKernan K.J."/>
            <person name="McEwan P."/>
            <person name="Bosak S."/>
            <person name="Kellis M."/>
            <person name="Volff J.-N."/>
            <person name="Guigo R."/>
            <person name="Zody M.C."/>
            <person name="Mesirov J."/>
            <person name="Lindblad-Toh K."/>
            <person name="Birren B."/>
            <person name="Nusbaum C."/>
            <person name="Kahn D."/>
            <person name="Robinson-Rechavi M."/>
            <person name="Laudet V."/>
            <person name="Schachter V."/>
            <person name="Quetier F."/>
            <person name="Saurin W."/>
            <person name="Scarpelli C."/>
            <person name="Wincker P."/>
            <person name="Lander E.S."/>
            <person name="Weissenbach J."/>
            <person name="Roest Crollius H."/>
        </authorList>
    </citation>
    <scope>NUCLEOTIDE SEQUENCE [LARGE SCALE GENOMIC DNA]</scope>
</reference>
<evidence type="ECO:0000256" key="1">
    <source>
        <dbReference type="ARBA" id="ARBA00004323"/>
    </source>
</evidence>
<protein>
    <recommendedName>
        <fullName evidence="11">Carbohydrate sulfotransferase</fullName>
        <ecNumber evidence="11">2.8.2.-</ecNumber>
    </recommendedName>
</protein>
<sequence length="382" mass="42166">MASRRQEYGLNKAVGVRGGSVVNFRNAAGSSGSVRRGSAVLPSVLTFLVIVASGGLLLMIEKGMLNSMETPPPRGSGRRQDFVGQAGKHSREAGDVESQILQEIRNRTIRAVCSQKNMPHSVWSLSPLQRKTLLQHILVNDQYRFLYCYVPKVACSNWKRVLKVLSGALQNVDISVKMNHQSDLLFLSSLKPEEIRYRLKHYFKFMFVRGAHGAPAVGLPEQVRRDPVLPEEVRRGDRQEVQKRCLQGRVCEGRRRDLRRVRPLSAGRGCGAHERALDAHVQPVPALRRQLRLHRLPRAPGERRRARAAARGGASPRPLPGEAGLVQAGHHGNAALLRVQLAAEAAEGTPAQVHPGLLPLRLLSPQHHHGALSALTVSPFRV</sequence>
<keyword evidence="4 11" id="KW-0812">Transmembrane</keyword>
<dbReference type="OrthoDB" id="2019940at2759"/>
<dbReference type="InterPro" id="IPR018011">
    <property type="entry name" value="Carb_sulfotrans_8-10"/>
</dbReference>
<evidence type="ECO:0000256" key="7">
    <source>
        <dbReference type="ARBA" id="ARBA00023034"/>
    </source>
</evidence>
<dbReference type="PANTHER" id="PTHR12137:SF33">
    <property type="entry name" value="CARBOHYDRATE SULFOTRANSFERASE 14"/>
    <property type="match status" value="1"/>
</dbReference>
<comment type="caution">
    <text evidence="13">The sequence shown here is derived from an EMBL/GenBank/DDBJ whole genome shotgun (WGS) entry which is preliminary data.</text>
</comment>
<organism evidence="13">
    <name type="scientific">Tetraodon nigroviridis</name>
    <name type="common">Spotted green pufferfish</name>
    <name type="synonym">Chelonodon nigroviridis</name>
    <dbReference type="NCBI Taxonomy" id="99883"/>
    <lineage>
        <taxon>Eukaryota</taxon>
        <taxon>Metazoa</taxon>
        <taxon>Chordata</taxon>
        <taxon>Craniata</taxon>
        <taxon>Vertebrata</taxon>
        <taxon>Euteleostomi</taxon>
        <taxon>Actinopterygii</taxon>
        <taxon>Neopterygii</taxon>
        <taxon>Teleostei</taxon>
        <taxon>Neoteleostei</taxon>
        <taxon>Acanthomorphata</taxon>
        <taxon>Eupercaria</taxon>
        <taxon>Tetraodontiformes</taxon>
        <taxon>Tetradontoidea</taxon>
        <taxon>Tetraodontidae</taxon>
        <taxon>Tetraodon</taxon>
    </lineage>
</organism>
<keyword evidence="8 11" id="KW-0472">Membrane</keyword>
<accession>Q4RKX0</accession>
<evidence type="ECO:0000256" key="9">
    <source>
        <dbReference type="ARBA" id="ARBA00023180"/>
    </source>
</evidence>
<evidence type="ECO:0000256" key="12">
    <source>
        <dbReference type="SAM" id="MobiDB-lite"/>
    </source>
</evidence>
<keyword evidence="5 11" id="KW-0735">Signal-anchor</keyword>
<feature type="region of interest" description="Disordered" evidence="12">
    <location>
        <begin position="298"/>
        <end position="326"/>
    </location>
</feature>
<evidence type="ECO:0000256" key="11">
    <source>
        <dbReference type="RuleBase" id="RU364020"/>
    </source>
</evidence>
<keyword evidence="9 11" id="KW-0325">Glycoprotein</keyword>